<keyword evidence="2" id="KW-1185">Reference proteome</keyword>
<comment type="caution">
    <text evidence="1">The sequence shown here is derived from an EMBL/GenBank/DDBJ whole genome shotgun (WGS) entry which is preliminary data.</text>
</comment>
<name>A0A1V9DG31_9GAMM</name>
<organism evidence="1 2">
    <name type="scientific">Pantoea latae</name>
    <dbReference type="NCBI Taxonomy" id="1964541"/>
    <lineage>
        <taxon>Bacteria</taxon>
        <taxon>Pseudomonadati</taxon>
        <taxon>Pseudomonadota</taxon>
        <taxon>Gammaproteobacteria</taxon>
        <taxon>Enterobacterales</taxon>
        <taxon>Erwiniaceae</taxon>
        <taxon>Pantoea</taxon>
    </lineage>
</organism>
<evidence type="ECO:0000313" key="1">
    <source>
        <dbReference type="EMBL" id="OQP32831.1"/>
    </source>
</evidence>
<sequence length="111" mass="13198">MPDHKQWVFTRLVEDTDDIRQLIAYAIYKADKDDYAKQLVRRRLPESQLPAYLERYHDSIAYSERQLDHYRDKAACIIDRLVLTVSQQVQYACDRKIASLKLSHEAELDKK</sequence>
<protein>
    <submittedName>
        <fullName evidence="1">Uncharacterized protein</fullName>
    </submittedName>
</protein>
<dbReference type="OrthoDB" id="6556169at2"/>
<proteinExistence type="predicted"/>
<dbReference type="Proteomes" id="UP000192769">
    <property type="component" value="Unassembled WGS sequence"/>
</dbReference>
<evidence type="ECO:0000313" key="2">
    <source>
        <dbReference type="Proteomes" id="UP000192769"/>
    </source>
</evidence>
<dbReference type="EMBL" id="MWUE01000019">
    <property type="protein sequence ID" value="OQP32831.1"/>
    <property type="molecule type" value="Genomic_DNA"/>
</dbReference>
<gene>
    <name evidence="1" type="ORF">B2J69_13650</name>
</gene>
<reference evidence="1 2" key="1">
    <citation type="submission" date="2017-02" db="EMBL/GenBank/DDBJ databases">
        <title>Whole genome shotgun sequence of Pantoea agglomerans strain AS1 isolated from a cycad, Zamia floridana in Central Florida, USA.</title>
        <authorList>
            <person name="Lata P."/>
            <person name="Govindarajan S."/>
            <person name="Qi F."/>
            <person name="Li J.-L."/>
            <person name="Maurya S.K."/>
            <person name="Sahoo M.K."/>
        </authorList>
    </citation>
    <scope>NUCLEOTIDE SEQUENCE [LARGE SCALE GENOMIC DNA]</scope>
    <source>
        <strain evidence="1 2">AS1</strain>
    </source>
</reference>
<dbReference type="RefSeq" id="WP_081140045.1">
    <property type="nucleotide sequence ID" value="NZ_MWUE01000019.1"/>
</dbReference>
<accession>A0A1V9DG31</accession>
<dbReference type="AlphaFoldDB" id="A0A1V9DG31"/>